<organism evidence="2 3">
    <name type="scientific">Parapedobacter luteus</name>
    <dbReference type="NCBI Taxonomy" id="623280"/>
    <lineage>
        <taxon>Bacteria</taxon>
        <taxon>Pseudomonadati</taxon>
        <taxon>Bacteroidota</taxon>
        <taxon>Sphingobacteriia</taxon>
        <taxon>Sphingobacteriales</taxon>
        <taxon>Sphingobacteriaceae</taxon>
        <taxon>Parapedobacter</taxon>
    </lineage>
</organism>
<evidence type="ECO:0000313" key="2">
    <source>
        <dbReference type="EMBL" id="SKB51781.1"/>
    </source>
</evidence>
<protein>
    <submittedName>
        <fullName evidence="2">Helix-turn-helix domain-containing protein</fullName>
    </submittedName>
</protein>
<reference evidence="2 3" key="1">
    <citation type="submission" date="2017-02" db="EMBL/GenBank/DDBJ databases">
        <authorList>
            <person name="Peterson S.W."/>
        </authorList>
    </citation>
    <scope>NUCLEOTIDE SEQUENCE [LARGE SCALE GENOMIC DNA]</scope>
    <source>
        <strain evidence="2 3">DSM 22899</strain>
    </source>
</reference>
<dbReference type="InterPro" id="IPR001387">
    <property type="entry name" value="Cro/C1-type_HTH"/>
</dbReference>
<name>A0A1T5BXC7_9SPHI</name>
<dbReference type="Proteomes" id="UP000190541">
    <property type="component" value="Unassembled WGS sequence"/>
</dbReference>
<dbReference type="AlphaFoldDB" id="A0A1T5BXC7"/>
<keyword evidence="3" id="KW-1185">Reference proteome</keyword>
<accession>A0A1T5BXC7</accession>
<dbReference type="PROSITE" id="PS50943">
    <property type="entry name" value="HTH_CROC1"/>
    <property type="match status" value="1"/>
</dbReference>
<sequence>MYWLLRFARIVKSYEVEKIEQYVIDFVRNLRNQHDLRQEDIANILDVKPSFIGNVESASHPAKYNLKHINKLADHFGLSPQDFLPKKPL</sequence>
<dbReference type="InterPro" id="IPR010982">
    <property type="entry name" value="Lambda_DNA-bd_dom_sf"/>
</dbReference>
<evidence type="ECO:0000259" key="1">
    <source>
        <dbReference type="PROSITE" id="PS50943"/>
    </source>
</evidence>
<proteinExistence type="predicted"/>
<dbReference type="Gene3D" id="1.10.260.40">
    <property type="entry name" value="lambda repressor-like DNA-binding domains"/>
    <property type="match status" value="1"/>
</dbReference>
<dbReference type="GO" id="GO:0003677">
    <property type="term" value="F:DNA binding"/>
    <property type="evidence" value="ECO:0007669"/>
    <property type="project" value="InterPro"/>
</dbReference>
<dbReference type="SUPFAM" id="SSF47413">
    <property type="entry name" value="lambda repressor-like DNA-binding domains"/>
    <property type="match status" value="1"/>
</dbReference>
<dbReference type="STRING" id="623280.SAMN05660226_01832"/>
<dbReference type="Pfam" id="PF01381">
    <property type="entry name" value="HTH_3"/>
    <property type="match status" value="1"/>
</dbReference>
<dbReference type="EMBL" id="FUYS01000003">
    <property type="protein sequence ID" value="SKB51781.1"/>
    <property type="molecule type" value="Genomic_DNA"/>
</dbReference>
<dbReference type="SMART" id="SM00530">
    <property type="entry name" value="HTH_XRE"/>
    <property type="match status" value="1"/>
</dbReference>
<gene>
    <name evidence="2" type="ORF">SAMN05660226_01832</name>
</gene>
<feature type="domain" description="HTH cro/C1-type" evidence="1">
    <location>
        <begin position="27"/>
        <end position="83"/>
    </location>
</feature>
<evidence type="ECO:0000313" key="3">
    <source>
        <dbReference type="Proteomes" id="UP000190541"/>
    </source>
</evidence>